<dbReference type="Gene3D" id="2.60.260.20">
    <property type="entry name" value="Urease metallochaperone UreE, N-terminal domain"/>
    <property type="match status" value="2"/>
</dbReference>
<dbReference type="CDD" id="cd10747">
    <property type="entry name" value="DnaJ_C"/>
    <property type="match status" value="1"/>
</dbReference>
<dbReference type="GO" id="GO:0031072">
    <property type="term" value="F:heat shock protein binding"/>
    <property type="evidence" value="ECO:0007669"/>
    <property type="project" value="InterPro"/>
</dbReference>
<keyword evidence="8" id="KW-0863">Zinc-finger</keyword>
<evidence type="ECO:0000256" key="10">
    <source>
        <dbReference type="ARBA" id="ARBA00023016"/>
    </source>
</evidence>
<evidence type="ECO:0000256" key="1">
    <source>
        <dbReference type="ARBA" id="ARBA00001947"/>
    </source>
</evidence>
<dbReference type="GO" id="GO:0006260">
    <property type="term" value="P:DNA replication"/>
    <property type="evidence" value="ECO:0007669"/>
    <property type="project" value="UniProtKB-KW"/>
</dbReference>
<evidence type="ECO:0000256" key="3">
    <source>
        <dbReference type="ARBA" id="ARBA00011738"/>
    </source>
</evidence>
<comment type="subcellular location">
    <subcellularLocation>
        <location evidence="2">Cytoplasm</location>
    </subcellularLocation>
</comment>
<dbReference type="GO" id="GO:0008270">
    <property type="term" value="F:zinc ion binding"/>
    <property type="evidence" value="ECO:0007669"/>
    <property type="project" value="UniProtKB-KW"/>
</dbReference>
<evidence type="ECO:0000256" key="8">
    <source>
        <dbReference type="ARBA" id="ARBA00022771"/>
    </source>
</evidence>
<feature type="domain" description="Chaperone DnaJ C-terminal" evidence="12">
    <location>
        <begin position="38"/>
        <end position="162"/>
    </location>
</feature>
<dbReference type="Pfam" id="PF01556">
    <property type="entry name" value="DnaJ_C"/>
    <property type="match status" value="1"/>
</dbReference>
<dbReference type="GO" id="GO:0042026">
    <property type="term" value="P:protein refolding"/>
    <property type="evidence" value="ECO:0007669"/>
    <property type="project" value="TreeGrafter"/>
</dbReference>
<evidence type="ECO:0000256" key="6">
    <source>
        <dbReference type="ARBA" id="ARBA00022723"/>
    </source>
</evidence>
<keyword evidence="7" id="KW-0677">Repeat</keyword>
<dbReference type="InterPro" id="IPR008971">
    <property type="entry name" value="HSP40/DnaJ_pept-bd"/>
</dbReference>
<dbReference type="GO" id="GO:0051082">
    <property type="term" value="F:unfolded protein binding"/>
    <property type="evidence" value="ECO:0007669"/>
    <property type="project" value="InterPro"/>
</dbReference>
<evidence type="ECO:0000256" key="9">
    <source>
        <dbReference type="ARBA" id="ARBA00022833"/>
    </source>
</evidence>
<keyword evidence="5" id="KW-0235">DNA replication</keyword>
<evidence type="ECO:0000256" key="2">
    <source>
        <dbReference type="ARBA" id="ARBA00004496"/>
    </source>
</evidence>
<comment type="caution">
    <text evidence="13">The sequence shown here is derived from an EMBL/GenBank/DDBJ whole genome shotgun (WGS) entry which is preliminary data.</text>
</comment>
<organism evidence="13">
    <name type="scientific">marine sediment metagenome</name>
    <dbReference type="NCBI Taxonomy" id="412755"/>
    <lineage>
        <taxon>unclassified sequences</taxon>
        <taxon>metagenomes</taxon>
        <taxon>ecological metagenomes</taxon>
    </lineage>
</organism>
<dbReference type="InterPro" id="IPR001305">
    <property type="entry name" value="HSP_DnaJ_Cys-rich_dom"/>
</dbReference>
<dbReference type="EMBL" id="BARS01047883">
    <property type="protein sequence ID" value="GAG30541.1"/>
    <property type="molecule type" value="Genomic_DNA"/>
</dbReference>
<gene>
    <name evidence="13" type="ORF">S01H1_71865</name>
</gene>
<comment type="subunit">
    <text evidence="3">Homodimer.</text>
</comment>
<dbReference type="SUPFAM" id="SSF49493">
    <property type="entry name" value="HSP40/DnaJ peptide-binding domain"/>
    <property type="match status" value="2"/>
</dbReference>
<evidence type="ECO:0000259" key="12">
    <source>
        <dbReference type="Pfam" id="PF01556"/>
    </source>
</evidence>
<keyword evidence="10" id="KW-0346">Stress response</keyword>
<dbReference type="PANTHER" id="PTHR43096:SF48">
    <property type="entry name" value="CHAPERONE PROTEIN DNAJ"/>
    <property type="match status" value="1"/>
</dbReference>
<evidence type="ECO:0000256" key="11">
    <source>
        <dbReference type="ARBA" id="ARBA00023186"/>
    </source>
</evidence>
<proteinExistence type="predicted"/>
<comment type="cofactor">
    <cofactor evidence="1">
        <name>Zn(2+)</name>
        <dbReference type="ChEBI" id="CHEBI:29105"/>
    </cofactor>
</comment>
<evidence type="ECO:0000256" key="4">
    <source>
        <dbReference type="ARBA" id="ARBA00022490"/>
    </source>
</evidence>
<evidence type="ECO:0000313" key="13">
    <source>
        <dbReference type="EMBL" id="GAG30541.1"/>
    </source>
</evidence>
<dbReference type="AlphaFoldDB" id="X0Y0W6"/>
<dbReference type="CDD" id="cd10719">
    <property type="entry name" value="DnaJ_zf"/>
    <property type="match status" value="1"/>
</dbReference>
<keyword evidence="9" id="KW-0862">Zinc</keyword>
<dbReference type="FunFam" id="2.60.260.20:FF:000004">
    <property type="entry name" value="Molecular chaperone DnaJ"/>
    <property type="match status" value="1"/>
</dbReference>
<accession>X0Y0W6</accession>
<keyword evidence="6" id="KW-0479">Metal-binding</keyword>
<reference evidence="13" key="1">
    <citation type="journal article" date="2014" name="Front. Microbiol.">
        <title>High frequency of phylogenetically diverse reductive dehalogenase-homologous genes in deep subseafloor sedimentary metagenomes.</title>
        <authorList>
            <person name="Kawai M."/>
            <person name="Futagami T."/>
            <person name="Toyoda A."/>
            <person name="Takaki Y."/>
            <person name="Nishi S."/>
            <person name="Hori S."/>
            <person name="Arai W."/>
            <person name="Tsubouchi T."/>
            <person name="Morono Y."/>
            <person name="Uchiyama I."/>
            <person name="Ito T."/>
            <person name="Fujiyama A."/>
            <person name="Inagaki F."/>
            <person name="Takami H."/>
        </authorList>
    </citation>
    <scope>NUCLEOTIDE SEQUENCE</scope>
    <source>
        <strain evidence="13">Expedition CK06-06</strain>
    </source>
</reference>
<dbReference type="InterPro" id="IPR002939">
    <property type="entry name" value="DnaJ_C"/>
</dbReference>
<evidence type="ECO:0000256" key="5">
    <source>
        <dbReference type="ARBA" id="ARBA00022705"/>
    </source>
</evidence>
<keyword evidence="4" id="KW-0963">Cytoplasm</keyword>
<name>X0Y0W6_9ZZZZ</name>
<evidence type="ECO:0000256" key="7">
    <source>
        <dbReference type="ARBA" id="ARBA00022737"/>
    </source>
</evidence>
<keyword evidence="11" id="KW-0143">Chaperone</keyword>
<dbReference type="PANTHER" id="PTHR43096">
    <property type="entry name" value="DNAJ HOMOLOG 1, MITOCHONDRIAL-RELATED"/>
    <property type="match status" value="1"/>
</dbReference>
<protein>
    <recommendedName>
        <fullName evidence="12">Chaperone DnaJ C-terminal domain-containing protein</fullName>
    </recommendedName>
</protein>
<sequence length="201" mass="22225">MRQSVFGSFVNVGTCGRCGGEGEVVTTPCTECRGQKQVRVIKRLSIDVPPGVDDGTQIRLSEEGQAGTRGGMPGNLYIVISVRKHHYFKRQNHDIFLELPINVAQAALGDELEIPTLNGSEKLNIPAGTQTGETFRLRKQGIPYLRGEGRGDQMVTVYVVTPQKLTLEQRQLFEELAATLGEEVIPQGEKGFFDRLKEVLR</sequence>
<dbReference type="GO" id="GO:0005737">
    <property type="term" value="C:cytoplasm"/>
    <property type="evidence" value="ECO:0007669"/>
    <property type="project" value="UniProtKB-SubCell"/>
</dbReference>